<reference evidence="1 2" key="1">
    <citation type="submission" date="2019-02" db="EMBL/GenBank/DDBJ databases">
        <title>Deep-cultivation of Planctomycetes and their phenomic and genomic characterization uncovers novel biology.</title>
        <authorList>
            <person name="Wiegand S."/>
            <person name="Jogler M."/>
            <person name="Boedeker C."/>
            <person name="Pinto D."/>
            <person name="Vollmers J."/>
            <person name="Rivas-Marin E."/>
            <person name="Kohn T."/>
            <person name="Peeters S.H."/>
            <person name="Heuer A."/>
            <person name="Rast P."/>
            <person name="Oberbeckmann S."/>
            <person name="Bunk B."/>
            <person name="Jeske O."/>
            <person name="Meyerdierks A."/>
            <person name="Storesund J.E."/>
            <person name="Kallscheuer N."/>
            <person name="Luecker S."/>
            <person name="Lage O.M."/>
            <person name="Pohl T."/>
            <person name="Merkel B.J."/>
            <person name="Hornburger P."/>
            <person name="Mueller R.-W."/>
            <person name="Bruemmer F."/>
            <person name="Labrenz M."/>
            <person name="Spormann A.M."/>
            <person name="Op den Camp H."/>
            <person name="Overmann J."/>
            <person name="Amann R."/>
            <person name="Jetten M.S.M."/>
            <person name="Mascher T."/>
            <person name="Medema M.H."/>
            <person name="Devos D.P."/>
            <person name="Kaster A.-K."/>
            <person name="Ovreas L."/>
            <person name="Rohde M."/>
            <person name="Galperin M.Y."/>
            <person name="Jogler C."/>
        </authorList>
    </citation>
    <scope>NUCLEOTIDE SEQUENCE [LARGE SCALE GENOMIC DNA]</scope>
    <source>
        <strain evidence="1 2">TBK1r</strain>
    </source>
</reference>
<dbReference type="Proteomes" id="UP000318081">
    <property type="component" value="Chromosome"/>
</dbReference>
<dbReference type="EMBL" id="CP036432">
    <property type="protein sequence ID" value="QDV82911.1"/>
    <property type="molecule type" value="Genomic_DNA"/>
</dbReference>
<accession>A0ABX5XNG7</accession>
<keyword evidence="2" id="KW-1185">Reference proteome</keyword>
<sequence>MGPAATAIQLWQDATLPRVPKYCKRYFTWFTQRMMERADKKCSQDARNRDACVYVVVAQKPV</sequence>
<gene>
    <name evidence="1" type="ORF">TBK1r_18430</name>
</gene>
<organism evidence="1 2">
    <name type="scientific">Stieleria magnilauensis</name>
    <dbReference type="NCBI Taxonomy" id="2527963"/>
    <lineage>
        <taxon>Bacteria</taxon>
        <taxon>Pseudomonadati</taxon>
        <taxon>Planctomycetota</taxon>
        <taxon>Planctomycetia</taxon>
        <taxon>Pirellulales</taxon>
        <taxon>Pirellulaceae</taxon>
        <taxon>Stieleria</taxon>
    </lineage>
</organism>
<evidence type="ECO:0000313" key="2">
    <source>
        <dbReference type="Proteomes" id="UP000318081"/>
    </source>
</evidence>
<protein>
    <submittedName>
        <fullName evidence="1">Uncharacterized protein</fullName>
    </submittedName>
</protein>
<name>A0ABX5XNG7_9BACT</name>
<evidence type="ECO:0000313" key="1">
    <source>
        <dbReference type="EMBL" id="QDV82911.1"/>
    </source>
</evidence>
<proteinExistence type="predicted"/>